<name>A0A5C5X5N8_9PLAN</name>
<dbReference type="EMBL" id="SIHI01000001">
    <property type="protein sequence ID" value="TWT57641.1"/>
    <property type="molecule type" value="Genomic_DNA"/>
</dbReference>
<dbReference type="AlphaFoldDB" id="A0A5C5X5N8"/>
<comment type="caution">
    <text evidence="1">The sequence shown here is derived from an EMBL/GenBank/DDBJ whole genome shotgun (WGS) entry which is preliminary data.</text>
</comment>
<protein>
    <submittedName>
        <fullName evidence="1">Uncharacterized protein</fullName>
    </submittedName>
</protein>
<dbReference type="Proteomes" id="UP000317243">
    <property type="component" value="Unassembled WGS sequence"/>
</dbReference>
<proteinExistence type="predicted"/>
<evidence type="ECO:0000313" key="1">
    <source>
        <dbReference type="EMBL" id="TWT57641.1"/>
    </source>
</evidence>
<accession>A0A5C5X5N8</accession>
<organism evidence="1 2">
    <name type="scientific">Thalassoglobus neptunius</name>
    <dbReference type="NCBI Taxonomy" id="1938619"/>
    <lineage>
        <taxon>Bacteria</taxon>
        <taxon>Pseudomonadati</taxon>
        <taxon>Planctomycetota</taxon>
        <taxon>Planctomycetia</taxon>
        <taxon>Planctomycetales</taxon>
        <taxon>Planctomycetaceae</taxon>
        <taxon>Thalassoglobus</taxon>
    </lineage>
</organism>
<sequence>MLRRMSCPLGRIVLRAEFDLREEVVGAFRFRIGQLIEQLLCVERLSVAFAGGDGSDQCCGEDESFHSLFPC</sequence>
<evidence type="ECO:0000313" key="2">
    <source>
        <dbReference type="Proteomes" id="UP000317243"/>
    </source>
</evidence>
<gene>
    <name evidence="1" type="ORF">KOR42_10030</name>
</gene>
<reference evidence="1 2" key="1">
    <citation type="submission" date="2019-02" db="EMBL/GenBank/DDBJ databases">
        <title>Deep-cultivation of Planctomycetes and their phenomic and genomic characterization uncovers novel biology.</title>
        <authorList>
            <person name="Wiegand S."/>
            <person name="Jogler M."/>
            <person name="Boedeker C."/>
            <person name="Pinto D."/>
            <person name="Vollmers J."/>
            <person name="Rivas-Marin E."/>
            <person name="Kohn T."/>
            <person name="Peeters S.H."/>
            <person name="Heuer A."/>
            <person name="Rast P."/>
            <person name="Oberbeckmann S."/>
            <person name="Bunk B."/>
            <person name="Jeske O."/>
            <person name="Meyerdierks A."/>
            <person name="Storesund J.E."/>
            <person name="Kallscheuer N."/>
            <person name="Luecker S."/>
            <person name="Lage O.M."/>
            <person name="Pohl T."/>
            <person name="Merkel B.J."/>
            <person name="Hornburger P."/>
            <person name="Mueller R.-W."/>
            <person name="Bruemmer F."/>
            <person name="Labrenz M."/>
            <person name="Spormann A.M."/>
            <person name="Op Den Camp H."/>
            <person name="Overmann J."/>
            <person name="Amann R."/>
            <person name="Jetten M.S.M."/>
            <person name="Mascher T."/>
            <person name="Medema M.H."/>
            <person name="Devos D.P."/>
            <person name="Kaster A.-K."/>
            <person name="Ovreas L."/>
            <person name="Rohde M."/>
            <person name="Galperin M.Y."/>
            <person name="Jogler C."/>
        </authorList>
    </citation>
    <scope>NUCLEOTIDE SEQUENCE [LARGE SCALE GENOMIC DNA]</scope>
    <source>
        <strain evidence="1 2">KOR42</strain>
    </source>
</reference>
<keyword evidence="2" id="KW-1185">Reference proteome</keyword>